<keyword evidence="2" id="KW-0472">Membrane</keyword>
<organism evidence="3 4">
    <name type="scientific">Dentiradicibacter hellwigii</name>
    <dbReference type="NCBI Taxonomy" id="3149053"/>
    <lineage>
        <taxon>Bacteria</taxon>
        <taxon>Pseudomonadati</taxon>
        <taxon>Pseudomonadota</taxon>
        <taxon>Betaproteobacteria</taxon>
        <taxon>Rhodocyclales</taxon>
        <taxon>Rhodocyclaceae</taxon>
        <taxon>Dentiradicibacter</taxon>
    </lineage>
</organism>
<keyword evidence="2" id="KW-1133">Transmembrane helix</keyword>
<dbReference type="EMBL" id="JBEUWX010000002">
    <property type="protein sequence ID" value="MFA9949196.1"/>
    <property type="molecule type" value="Genomic_DNA"/>
</dbReference>
<feature type="region of interest" description="Disordered" evidence="1">
    <location>
        <begin position="39"/>
        <end position="58"/>
    </location>
</feature>
<comment type="caution">
    <text evidence="3">The sequence shown here is derived from an EMBL/GenBank/DDBJ whole genome shotgun (WGS) entry which is preliminary data.</text>
</comment>
<accession>A0ABV4UC05</accession>
<keyword evidence="2" id="KW-0812">Transmembrane</keyword>
<sequence length="81" mass="8800">MLTGNALSTLPSFHFFRALHFFRAFPFSRAGESPYNRAIAGTDKASGDGAAKPHDKKRRAGFHCRISITIAISITPVLIAP</sequence>
<reference evidence="4" key="1">
    <citation type="submission" date="2024-06" db="EMBL/GenBank/DDBJ databases">
        <title>Radixoralia hellwigii gen. nov., sp nov., isolated from a root canal in the human oral cavity.</title>
        <authorList>
            <person name="Bartsch S."/>
            <person name="Wittmer A."/>
            <person name="Schulz A.-K."/>
            <person name="Neumann-Schaal M."/>
            <person name="Wolf J."/>
            <person name="Gronow S."/>
            <person name="Tennert C."/>
            <person name="Haecker G."/>
            <person name="Cieplik F."/>
            <person name="Al-Ahmad A."/>
        </authorList>
    </citation>
    <scope>NUCLEOTIDE SEQUENCE [LARGE SCALE GENOMIC DNA]</scope>
    <source>
        <strain evidence="4">Wk13</strain>
    </source>
</reference>
<feature type="transmembrane region" description="Helical" evidence="2">
    <location>
        <begin position="62"/>
        <end position="80"/>
    </location>
</feature>
<protein>
    <submittedName>
        <fullName evidence="3">Uncharacterized protein</fullName>
    </submittedName>
</protein>
<gene>
    <name evidence="3" type="ORF">ABCS64_02440</name>
</gene>
<name>A0ABV4UC05_9RHOO</name>
<keyword evidence="4" id="KW-1185">Reference proteome</keyword>
<evidence type="ECO:0000313" key="4">
    <source>
        <dbReference type="Proteomes" id="UP001574673"/>
    </source>
</evidence>
<evidence type="ECO:0000256" key="2">
    <source>
        <dbReference type="SAM" id="Phobius"/>
    </source>
</evidence>
<dbReference type="Proteomes" id="UP001574673">
    <property type="component" value="Unassembled WGS sequence"/>
</dbReference>
<dbReference type="RefSeq" id="WP_418890341.1">
    <property type="nucleotide sequence ID" value="NZ_JBEUWX010000002.1"/>
</dbReference>
<evidence type="ECO:0000313" key="3">
    <source>
        <dbReference type="EMBL" id="MFA9949196.1"/>
    </source>
</evidence>
<evidence type="ECO:0000256" key="1">
    <source>
        <dbReference type="SAM" id="MobiDB-lite"/>
    </source>
</evidence>
<proteinExistence type="predicted"/>